<keyword evidence="1 4" id="KW-0378">Hydrolase</keyword>
<proteinExistence type="predicted"/>
<dbReference type="InterPro" id="IPR029058">
    <property type="entry name" value="AB_hydrolase_fold"/>
</dbReference>
<dbReference type="STRING" id="45074.Lsan_1913"/>
<keyword evidence="3" id="KW-0443">Lipid metabolism</keyword>
<dbReference type="Proteomes" id="UP000054703">
    <property type="component" value="Unassembled WGS sequence"/>
</dbReference>
<protein>
    <submittedName>
        <fullName evidence="4">Alpha/beta hydrolase family protein</fullName>
    </submittedName>
</protein>
<dbReference type="SUPFAM" id="SSF53474">
    <property type="entry name" value="alpha/beta-Hydrolases"/>
    <property type="match status" value="1"/>
</dbReference>
<name>A0A0W0YVK6_9GAMM</name>
<dbReference type="ESTHER" id="9gamm-a0a0w0yvk6">
    <property type="family name" value="PAF-Acetylhydrolase"/>
</dbReference>
<keyword evidence="5" id="KW-1185">Reference proteome</keyword>
<dbReference type="PANTHER" id="PTHR10272:SF0">
    <property type="entry name" value="PLATELET-ACTIVATING FACTOR ACETYLHYDROLASE"/>
    <property type="match status" value="1"/>
</dbReference>
<sequence length="395" mass="45418">MKKIQLINQNICPDPFYREADKEFYAHSKNLEHCHMINLYLFFPVKSHSQNFLSYDTDASLQIKEDIKNNKIKSNAYKAANSYLHRLQELKSYVSSAKEIAHGKFPLIVFQPGWSFNSNNYQNFIVNLVSHGYIVAAIDSAYSATLTESFGYLYRNEIQFIHGRPSIKFMHSLFNPKNSSLSAMESDLNLVLNHLLNNLQDHIDVKKIGGMGHSLGAISIYRVSFNKNKPIKAFVSLDFGQSNDIPKHIYNPMIPSLIFRSAYDKKYGKERQAANEFILEKGSYLVWMTPNIHNEEYSKHSAFTDFITLISNRQLWELREKTYGNLNSPWYDSGPSFDTAKNSLGTANGLEFTAAVNQYVLEFFDYELKSKHNPFKKCKSLTPNSQLYCGPLKLE</sequence>
<evidence type="ECO:0000256" key="2">
    <source>
        <dbReference type="ARBA" id="ARBA00022963"/>
    </source>
</evidence>
<gene>
    <name evidence="4" type="ORF">Lsan_1913</name>
</gene>
<organism evidence="4 5">
    <name type="scientific">Legionella santicrucis</name>
    <dbReference type="NCBI Taxonomy" id="45074"/>
    <lineage>
        <taxon>Bacteria</taxon>
        <taxon>Pseudomonadati</taxon>
        <taxon>Pseudomonadota</taxon>
        <taxon>Gammaproteobacteria</taxon>
        <taxon>Legionellales</taxon>
        <taxon>Legionellaceae</taxon>
        <taxon>Legionella</taxon>
    </lineage>
</organism>
<dbReference type="PATRIC" id="fig|45074.5.peg.2043"/>
<reference evidence="4 5" key="1">
    <citation type="submission" date="2015-11" db="EMBL/GenBank/DDBJ databases">
        <title>Genomic analysis of 38 Legionella species identifies large and diverse effector repertoires.</title>
        <authorList>
            <person name="Burstein D."/>
            <person name="Amaro F."/>
            <person name="Zusman T."/>
            <person name="Lifshitz Z."/>
            <person name="Cohen O."/>
            <person name="Gilbert J.A."/>
            <person name="Pupko T."/>
            <person name="Shuman H.A."/>
            <person name="Segal G."/>
        </authorList>
    </citation>
    <scope>NUCLEOTIDE SEQUENCE [LARGE SCALE GENOMIC DNA]</scope>
    <source>
        <strain evidence="4 5">SC-63-C7</strain>
    </source>
</reference>
<dbReference type="EMBL" id="LNYU01000045">
    <property type="protein sequence ID" value="KTD60908.1"/>
    <property type="molecule type" value="Genomic_DNA"/>
</dbReference>
<evidence type="ECO:0000313" key="5">
    <source>
        <dbReference type="Proteomes" id="UP000054703"/>
    </source>
</evidence>
<dbReference type="GO" id="GO:0003847">
    <property type="term" value="F:1-alkyl-2-acetylglycerophosphocholine esterase activity"/>
    <property type="evidence" value="ECO:0007669"/>
    <property type="project" value="TreeGrafter"/>
</dbReference>
<comment type="caution">
    <text evidence="4">The sequence shown here is derived from an EMBL/GenBank/DDBJ whole genome shotgun (WGS) entry which is preliminary data.</text>
</comment>
<evidence type="ECO:0000313" key="4">
    <source>
        <dbReference type="EMBL" id="KTD60908.1"/>
    </source>
</evidence>
<evidence type="ECO:0000256" key="1">
    <source>
        <dbReference type="ARBA" id="ARBA00022801"/>
    </source>
</evidence>
<dbReference type="AlphaFoldDB" id="A0A0W0YVK6"/>
<dbReference type="PANTHER" id="PTHR10272">
    <property type="entry name" value="PLATELET-ACTIVATING FACTOR ACETYLHYDROLASE"/>
    <property type="match status" value="1"/>
</dbReference>
<dbReference type="Gene3D" id="3.40.50.1820">
    <property type="entry name" value="alpha/beta hydrolase"/>
    <property type="match status" value="1"/>
</dbReference>
<evidence type="ECO:0000256" key="3">
    <source>
        <dbReference type="ARBA" id="ARBA00023098"/>
    </source>
</evidence>
<keyword evidence="2" id="KW-0442">Lipid degradation</keyword>
<dbReference type="GO" id="GO:0016042">
    <property type="term" value="P:lipid catabolic process"/>
    <property type="evidence" value="ECO:0007669"/>
    <property type="project" value="UniProtKB-KW"/>
</dbReference>
<accession>A0A0W0YVK6</accession>